<evidence type="ECO:0000313" key="7">
    <source>
        <dbReference type="Proteomes" id="UP001434337"/>
    </source>
</evidence>
<protein>
    <submittedName>
        <fullName evidence="6">Non-heme iron oxygenase ferredoxin subunit</fullName>
    </submittedName>
</protein>
<keyword evidence="1" id="KW-0001">2Fe-2S</keyword>
<keyword evidence="4" id="KW-0411">Iron-sulfur</keyword>
<dbReference type="Gene3D" id="2.102.10.10">
    <property type="entry name" value="Rieske [2Fe-2S] iron-sulphur domain"/>
    <property type="match status" value="1"/>
</dbReference>
<dbReference type="EMBL" id="CP115965">
    <property type="protein sequence ID" value="WZW97621.1"/>
    <property type="molecule type" value="Genomic_DNA"/>
</dbReference>
<dbReference type="SUPFAM" id="SSF50022">
    <property type="entry name" value="ISP domain"/>
    <property type="match status" value="1"/>
</dbReference>
<evidence type="ECO:0000313" key="6">
    <source>
        <dbReference type="EMBL" id="WZW97621.1"/>
    </source>
</evidence>
<dbReference type="CDD" id="cd03528">
    <property type="entry name" value="Rieske_RO_ferredoxin"/>
    <property type="match status" value="1"/>
</dbReference>
<dbReference type="InterPro" id="IPR017941">
    <property type="entry name" value="Rieske_2Fe-2S"/>
</dbReference>
<dbReference type="Pfam" id="PF00355">
    <property type="entry name" value="Rieske"/>
    <property type="match status" value="1"/>
</dbReference>
<proteinExistence type="predicted"/>
<name>A0ABZ3C510_9ACTN</name>
<gene>
    <name evidence="6" type="ORF">PCC79_11995</name>
</gene>
<sequence>MSWTRAAAVAELADGQPLSVEVGDTLVALVQTEGEVFAIRDECSHARVMLSHGDVDGCTLECFAHGSRFDLRTGEPLDLPATQPVPIYPVTLEGGDVLVDLDNPLN</sequence>
<evidence type="ECO:0000256" key="1">
    <source>
        <dbReference type="ARBA" id="ARBA00022714"/>
    </source>
</evidence>
<dbReference type="InterPro" id="IPR036922">
    <property type="entry name" value="Rieske_2Fe-2S_sf"/>
</dbReference>
<reference evidence="6 7" key="1">
    <citation type="journal article" date="2023" name="Environ Microbiome">
        <title>A coral-associated actinobacterium mitigates coral bleaching under heat stress.</title>
        <authorList>
            <person name="Li J."/>
            <person name="Zou Y."/>
            <person name="Li Q."/>
            <person name="Zhang J."/>
            <person name="Bourne D.G."/>
            <person name="Lyu Y."/>
            <person name="Liu C."/>
            <person name="Zhang S."/>
        </authorList>
    </citation>
    <scope>NUCLEOTIDE SEQUENCE [LARGE SCALE GENOMIC DNA]</scope>
    <source>
        <strain evidence="6 7">SCSIO 13291</strain>
    </source>
</reference>
<dbReference type="PROSITE" id="PS51296">
    <property type="entry name" value="RIESKE"/>
    <property type="match status" value="1"/>
</dbReference>
<dbReference type="PANTHER" id="PTHR21496">
    <property type="entry name" value="FERREDOXIN-RELATED"/>
    <property type="match status" value="1"/>
</dbReference>
<feature type="domain" description="Rieske" evidence="5">
    <location>
        <begin position="4"/>
        <end position="99"/>
    </location>
</feature>
<evidence type="ECO:0000256" key="3">
    <source>
        <dbReference type="ARBA" id="ARBA00023004"/>
    </source>
</evidence>
<evidence type="ECO:0000256" key="4">
    <source>
        <dbReference type="ARBA" id="ARBA00023014"/>
    </source>
</evidence>
<evidence type="ECO:0000256" key="2">
    <source>
        <dbReference type="ARBA" id="ARBA00022723"/>
    </source>
</evidence>
<keyword evidence="3" id="KW-0408">Iron</keyword>
<organism evidence="6 7">
    <name type="scientific">Propioniciclava soli</name>
    <dbReference type="NCBI Taxonomy" id="2775081"/>
    <lineage>
        <taxon>Bacteria</taxon>
        <taxon>Bacillati</taxon>
        <taxon>Actinomycetota</taxon>
        <taxon>Actinomycetes</taxon>
        <taxon>Propionibacteriales</taxon>
        <taxon>Propionibacteriaceae</taxon>
        <taxon>Propioniciclava</taxon>
    </lineage>
</organism>
<keyword evidence="2" id="KW-0479">Metal-binding</keyword>
<dbReference type="RefSeq" id="WP_232549381.1">
    <property type="nucleotide sequence ID" value="NZ_CP115965.1"/>
</dbReference>
<dbReference type="PANTHER" id="PTHR21496:SF23">
    <property type="entry name" value="3-PHENYLPROPIONATE_CINNAMIC ACID DIOXYGENASE FERREDOXIN SUBUNIT"/>
    <property type="match status" value="1"/>
</dbReference>
<evidence type="ECO:0000259" key="5">
    <source>
        <dbReference type="PROSITE" id="PS51296"/>
    </source>
</evidence>
<keyword evidence="7" id="KW-1185">Reference proteome</keyword>
<accession>A0ABZ3C510</accession>
<dbReference type="Proteomes" id="UP001434337">
    <property type="component" value="Chromosome"/>
</dbReference>